<evidence type="ECO:0000313" key="2">
    <source>
        <dbReference type="Proteomes" id="UP000255417"/>
    </source>
</evidence>
<accession>A0A379CCI0</accession>
<proteinExistence type="predicted"/>
<dbReference type="RefSeq" id="WP_115315909.1">
    <property type="nucleotide sequence ID" value="NZ_LWIF01000001.1"/>
</dbReference>
<organism evidence="1 2">
    <name type="scientific">Phocoenobacter uteri</name>
    <dbReference type="NCBI Taxonomy" id="146806"/>
    <lineage>
        <taxon>Bacteria</taxon>
        <taxon>Pseudomonadati</taxon>
        <taxon>Pseudomonadota</taxon>
        <taxon>Gammaproteobacteria</taxon>
        <taxon>Pasteurellales</taxon>
        <taxon>Pasteurellaceae</taxon>
        <taxon>Phocoenobacter</taxon>
    </lineage>
</organism>
<protein>
    <submittedName>
        <fullName evidence="1">Uncharacterized protein</fullName>
    </submittedName>
</protein>
<dbReference type="OrthoDB" id="2359060at2"/>
<evidence type="ECO:0000313" key="1">
    <source>
        <dbReference type="EMBL" id="SUB59435.1"/>
    </source>
</evidence>
<dbReference type="AlphaFoldDB" id="A0A379CCI0"/>
<gene>
    <name evidence="1" type="ORF">NCTC12872_01420</name>
</gene>
<name>A0A379CCI0_9PAST</name>
<keyword evidence="2" id="KW-1185">Reference proteome</keyword>
<dbReference type="NCBIfam" id="NF033892">
    <property type="entry name" value="XcbB_CpsF_sero"/>
    <property type="match status" value="1"/>
</dbReference>
<sequence>MAQLDLNQIQSEVLLAIKDNFDTQKFHTRIYSETTVAFEFLVKDYIIGMSYNIKYKKFSFFLRCDSKTNSTIYDNFIQFIMTTFAEFKPVAKDVEDRRIGFVYSAKNQQDLISMYVRVFTRVYQYINNISPLEIILRAEDIQDSLENFESVLNNDAVNYLGITNQEKKFFVKYARKDKKLTEIVYALNRKGFVAIEHNSGITIFRKMNKNNYAELLPYFSKSFNELNNVLYTIEKPKQYYANNNLVIIFPYTSKCVPDISERYYTHTAPFLTRSIPPNTYIVRICDLGDAMGSHGLNTQFDDGIEQNIQGFIQKIMSLYSIAKENVLLFGISSGATAALYHGLLGKYKNYSVEPFLGNMGYYDNKDPLFLKTLNTPVADSFEKLQGQIGKSAVFNEGFESLIISSPDSEFFYPNIIALKEKIPELSLVTYKDNQIEEHEGFSLIVYYLTYSFINNLLINIRVGDKYLDIT</sequence>
<dbReference type="Proteomes" id="UP000255417">
    <property type="component" value="Unassembled WGS sequence"/>
</dbReference>
<dbReference type="EMBL" id="UGTA01000001">
    <property type="protein sequence ID" value="SUB59435.1"/>
    <property type="molecule type" value="Genomic_DNA"/>
</dbReference>
<reference evidence="1 2" key="1">
    <citation type="submission" date="2018-06" db="EMBL/GenBank/DDBJ databases">
        <authorList>
            <consortium name="Pathogen Informatics"/>
            <person name="Doyle S."/>
        </authorList>
    </citation>
    <scope>NUCLEOTIDE SEQUENCE [LARGE SCALE GENOMIC DNA]</scope>
    <source>
        <strain evidence="1 2">NCTC12872</strain>
    </source>
</reference>